<dbReference type="EMBL" id="AP025593">
    <property type="protein sequence ID" value="BDG17081.1"/>
    <property type="molecule type" value="Genomic_DNA"/>
</dbReference>
<evidence type="ECO:0000313" key="3">
    <source>
        <dbReference type="Proteomes" id="UP000182993"/>
    </source>
</evidence>
<organism evidence="1 3">
    <name type="scientific">Thermus brockianus</name>
    <dbReference type="NCBI Taxonomy" id="56956"/>
    <lineage>
        <taxon>Bacteria</taxon>
        <taxon>Thermotogati</taxon>
        <taxon>Deinococcota</taxon>
        <taxon>Deinococci</taxon>
        <taxon>Thermales</taxon>
        <taxon>Thermaceae</taxon>
        <taxon>Thermus</taxon>
    </lineage>
</organism>
<keyword evidence="4" id="KW-1185">Reference proteome</keyword>
<dbReference type="KEGG" id="tbc:A0O31_01523"/>
<dbReference type="RefSeq" id="WP_071677300.1">
    <property type="nucleotide sequence ID" value="NZ_AP025593.1"/>
</dbReference>
<gene>
    <name evidence="1" type="ORF">A0O31_01523</name>
    <name evidence="2" type="ORF">TbrSNM41_18150</name>
</gene>
<protein>
    <submittedName>
        <fullName evidence="1">Uncharacterized protein</fullName>
    </submittedName>
</protein>
<dbReference type="Proteomes" id="UP000182993">
    <property type="component" value="Chromosome"/>
</dbReference>
<reference evidence="3" key="1">
    <citation type="submission" date="2016-06" db="EMBL/GenBank/DDBJ databases">
        <title>Whole genome sequencing of Thermus brockianus strain GE-1.</title>
        <authorList>
            <person name="Schaefers C."/>
            <person name="Blank S."/>
            <person name="Wiebusch S."/>
            <person name="Elleuche S."/>
            <person name="Antranikian G."/>
        </authorList>
    </citation>
    <scope>NUCLEOTIDE SEQUENCE [LARGE SCALE GENOMIC DNA]</scope>
    <source>
        <strain evidence="3">GE-1</strain>
    </source>
</reference>
<dbReference type="OrthoDB" id="33050at2"/>
<reference evidence="2 4" key="3">
    <citation type="journal article" date="2022" name="Microbiol. Resour. Announc.">
        <title>Complete Genome Sequences of Thermus Strains Isolated from Senami Hot Spring in Japan.</title>
        <authorList>
            <person name="Miyazaki K."/>
        </authorList>
    </citation>
    <scope>NUCLEOTIDE SEQUENCE [LARGE SCALE GENOMIC DNA]</scope>
    <source>
        <strain evidence="2 4">SNM4-1</strain>
    </source>
</reference>
<evidence type="ECO:0000313" key="2">
    <source>
        <dbReference type="EMBL" id="BDG17081.1"/>
    </source>
</evidence>
<evidence type="ECO:0000313" key="4">
    <source>
        <dbReference type="Proteomes" id="UP000831120"/>
    </source>
</evidence>
<proteinExistence type="predicted"/>
<reference evidence="1" key="2">
    <citation type="journal article" date="2017" name="Stand. Genomic Sci.">
        <title>Complete genome sequence of Thermus brockianus GE-1 reveals key enzymes of xylan/xylose metabolism.</title>
        <authorList>
            <person name="Schaefers C."/>
            <person name="Blank S."/>
            <person name="Wiebusch S."/>
            <person name="Elleuche S."/>
            <person name="Antranikian G."/>
        </authorList>
    </citation>
    <scope>NUCLEOTIDE SEQUENCE</scope>
    <source>
        <strain evidence="1">GE-1</strain>
    </source>
</reference>
<sequence>MRRYPAHKVTPLLLQHPDLMEAWKEAAREGKLRAESRGKENFVVVEDPALVARLKALGLEGEPAEASG</sequence>
<dbReference type="AlphaFoldDB" id="A0A1J0LTS3"/>
<name>A0A1J0LTS3_THEBO</name>
<accession>A0A1J0LTS3</accession>
<dbReference type="EMBL" id="CP016312">
    <property type="protein sequence ID" value="APD09632.1"/>
    <property type="molecule type" value="Genomic_DNA"/>
</dbReference>
<evidence type="ECO:0000313" key="1">
    <source>
        <dbReference type="EMBL" id="APD09632.1"/>
    </source>
</evidence>
<dbReference type="Proteomes" id="UP000831120">
    <property type="component" value="Chromosome"/>
</dbReference>
<dbReference type="STRING" id="56956.A0O31_01523"/>